<proteinExistence type="predicted"/>
<dbReference type="Pfam" id="PF02810">
    <property type="entry name" value="SEC-C"/>
    <property type="match status" value="1"/>
</dbReference>
<evidence type="ECO:0000313" key="2">
    <source>
        <dbReference type="Proteomes" id="UP000823928"/>
    </source>
</evidence>
<protein>
    <submittedName>
        <fullName evidence="1">SEC-C domain-containing protein</fullName>
    </submittedName>
</protein>
<reference evidence="1" key="1">
    <citation type="submission" date="2020-10" db="EMBL/GenBank/DDBJ databases">
        <authorList>
            <person name="Gilroy R."/>
        </authorList>
    </citation>
    <scope>NUCLEOTIDE SEQUENCE</scope>
    <source>
        <strain evidence="1">6276</strain>
    </source>
</reference>
<name>A0A9D1F1F8_9BACT</name>
<dbReference type="EMBL" id="DVIU01000259">
    <property type="protein sequence ID" value="HIS37454.1"/>
    <property type="molecule type" value="Genomic_DNA"/>
</dbReference>
<dbReference type="InterPro" id="IPR004027">
    <property type="entry name" value="SEC_C_motif"/>
</dbReference>
<dbReference type="Proteomes" id="UP000823928">
    <property type="component" value="Unassembled WGS sequence"/>
</dbReference>
<comment type="caution">
    <text evidence="1">The sequence shown here is derived from an EMBL/GenBank/DDBJ whole genome shotgun (WGS) entry which is preliminary data.</text>
</comment>
<sequence length="240" mass="28119">MDFNKFIEQAKPLFQWYRILSSKEITVVDNNRCEYVAIAGEYLLNRSYNNEIYNRIYYLVIILDKTGRFSVPIVWLPHEERPQSFMHMYSDKTCCLGLNHEVLSIWGQDQSAEAFFDKILDPYLMNLLSYSRTGKCVTPERPHSVLGVVDYYKKIFDCDEEHVIPFLRYLSKKVYRNELPKGHIMCPCGSGMNLRKCHGRLIQIFISQLYGFASLKSAFLEDVRSVGISYEKGNQRYKKG</sequence>
<gene>
    <name evidence="1" type="ORF">IAC10_12675</name>
</gene>
<accession>A0A9D1F1F8</accession>
<dbReference type="AlphaFoldDB" id="A0A9D1F1F8"/>
<reference evidence="1" key="2">
    <citation type="journal article" date="2021" name="PeerJ">
        <title>Extensive microbial diversity within the chicken gut microbiome revealed by metagenomics and culture.</title>
        <authorList>
            <person name="Gilroy R."/>
            <person name="Ravi A."/>
            <person name="Getino M."/>
            <person name="Pursley I."/>
            <person name="Horton D.L."/>
            <person name="Alikhan N.F."/>
            <person name="Baker D."/>
            <person name="Gharbi K."/>
            <person name="Hall N."/>
            <person name="Watson M."/>
            <person name="Adriaenssens E.M."/>
            <person name="Foster-Nyarko E."/>
            <person name="Jarju S."/>
            <person name="Secka A."/>
            <person name="Antonio M."/>
            <person name="Oren A."/>
            <person name="Chaudhuri R.R."/>
            <person name="La Ragione R."/>
            <person name="Hildebrand F."/>
            <person name="Pallen M.J."/>
        </authorList>
    </citation>
    <scope>NUCLEOTIDE SEQUENCE</scope>
    <source>
        <strain evidence="1">6276</strain>
    </source>
</reference>
<organism evidence="1 2">
    <name type="scientific">Candidatus Scatousia excrementigallinarum</name>
    <dbReference type="NCBI Taxonomy" id="2840935"/>
    <lineage>
        <taxon>Bacteria</taxon>
        <taxon>Candidatus Scatousia</taxon>
    </lineage>
</organism>
<evidence type="ECO:0000313" key="1">
    <source>
        <dbReference type="EMBL" id="HIS37454.1"/>
    </source>
</evidence>